<dbReference type="InterPro" id="IPR006439">
    <property type="entry name" value="HAD-SF_hydro_IA"/>
</dbReference>
<dbReference type="InterPro" id="IPR036412">
    <property type="entry name" value="HAD-like_sf"/>
</dbReference>
<accession>A0ABR4WG40</accession>
<evidence type="ECO:0000313" key="5">
    <source>
        <dbReference type="Proteomes" id="UP000029443"/>
    </source>
</evidence>
<dbReference type="Gene3D" id="3.40.50.1000">
    <property type="entry name" value="HAD superfamily/HAD-like"/>
    <property type="match status" value="1"/>
</dbReference>
<dbReference type="SFLD" id="SFLDS00003">
    <property type="entry name" value="Haloacid_Dehalogenase"/>
    <property type="match status" value="1"/>
</dbReference>
<dbReference type="SUPFAM" id="SSF56784">
    <property type="entry name" value="HAD-like"/>
    <property type="match status" value="1"/>
</dbReference>
<keyword evidence="5" id="KW-1185">Reference proteome</keyword>
<dbReference type="Gene3D" id="1.20.120.1600">
    <property type="match status" value="1"/>
</dbReference>
<evidence type="ECO:0000313" key="4">
    <source>
        <dbReference type="EMBL" id="KGD62506.1"/>
    </source>
</evidence>
<evidence type="ECO:0000256" key="3">
    <source>
        <dbReference type="ARBA" id="ARBA00022842"/>
    </source>
</evidence>
<comment type="caution">
    <text evidence="4">The sequence shown here is derived from an EMBL/GenBank/DDBJ whole genome shotgun (WGS) entry which is preliminary data.</text>
</comment>
<dbReference type="NCBIfam" id="TIGR01549">
    <property type="entry name" value="HAD-SF-IA-v1"/>
    <property type="match status" value="1"/>
</dbReference>
<evidence type="ECO:0000256" key="2">
    <source>
        <dbReference type="ARBA" id="ARBA00022801"/>
    </source>
</evidence>
<dbReference type="GO" id="GO:0016787">
    <property type="term" value="F:hydrolase activity"/>
    <property type="evidence" value="ECO:0007669"/>
    <property type="project" value="UniProtKB-KW"/>
</dbReference>
<keyword evidence="2 4" id="KW-0378">Hydrolase</keyword>
<organism evidence="4 5">
    <name type="scientific">Alcanivorax jadensis T9</name>
    <dbReference type="NCBI Taxonomy" id="1177181"/>
    <lineage>
        <taxon>Bacteria</taxon>
        <taxon>Pseudomonadati</taxon>
        <taxon>Pseudomonadota</taxon>
        <taxon>Gammaproteobacteria</taxon>
        <taxon>Oceanospirillales</taxon>
        <taxon>Alcanivoracaceae</taxon>
        <taxon>Alcanivorax</taxon>
    </lineage>
</organism>
<dbReference type="InterPro" id="IPR051400">
    <property type="entry name" value="HAD-like_hydrolase"/>
</dbReference>
<dbReference type="SFLD" id="SFLDG01129">
    <property type="entry name" value="C1.5:_HAD__Beta-PGM__Phosphata"/>
    <property type="match status" value="1"/>
</dbReference>
<gene>
    <name evidence="4" type="ORF">T9A_00797</name>
</gene>
<proteinExistence type="predicted"/>
<dbReference type="NCBIfam" id="TIGR01509">
    <property type="entry name" value="HAD-SF-IA-v3"/>
    <property type="match status" value="1"/>
</dbReference>
<protein>
    <submittedName>
        <fullName evidence="4">Hydrolase</fullName>
    </submittedName>
</protein>
<dbReference type="PANTHER" id="PTHR46470">
    <property type="entry name" value="N-ACYLNEURAMINATE-9-PHOSPHATASE"/>
    <property type="match status" value="1"/>
</dbReference>
<dbReference type="InterPro" id="IPR023214">
    <property type="entry name" value="HAD_sf"/>
</dbReference>
<sequence length="241" mass="27039">MRYNSAMSRLKLITFDLDNTLWPVDEVIRRAEKACSDWIIDRHPEAALALSAERVRAVRTALLRERPDYLDNLTALRQDAMARAFTEHGFSTNEARKIAEEAFLVFHRARNQVTFFPGALGVLEQLADSYQLGALTNGNADLQQIGIAELFTFHHSAETIGKRKPAPDMFLAALASAGVDASQAVHVGDHPLEDVHAAREHGMHAIWANLIDLDWPVDLAHPRHHIHNLHELPDLVPLFDD</sequence>
<reference evidence="4 5" key="1">
    <citation type="submission" date="2012-09" db="EMBL/GenBank/DDBJ databases">
        <title>Genome Sequence of alkane-degrading Bacterium Alcanivorax jadensis T9.</title>
        <authorList>
            <person name="Lai Q."/>
            <person name="Shao Z."/>
        </authorList>
    </citation>
    <scope>NUCLEOTIDE SEQUENCE [LARGE SCALE GENOMIC DNA]</scope>
    <source>
        <strain evidence="4 5">T9</strain>
    </source>
</reference>
<name>A0ABR4WG40_9GAMM</name>
<comment type="cofactor">
    <cofactor evidence="1">
        <name>Mg(2+)</name>
        <dbReference type="ChEBI" id="CHEBI:18420"/>
    </cofactor>
</comment>
<keyword evidence="3" id="KW-0460">Magnesium</keyword>
<dbReference type="Proteomes" id="UP000029443">
    <property type="component" value="Unassembled WGS sequence"/>
</dbReference>
<dbReference type="PANTHER" id="PTHR46470:SF4">
    <property type="entry name" value="5-AMINO-6-(5-PHOSPHO-D-RIBITYLAMINO)URACIL PHOSPHATASE YIGB"/>
    <property type="match status" value="1"/>
</dbReference>
<dbReference type="EMBL" id="ARXU01000002">
    <property type="protein sequence ID" value="KGD62506.1"/>
    <property type="molecule type" value="Genomic_DNA"/>
</dbReference>
<evidence type="ECO:0000256" key="1">
    <source>
        <dbReference type="ARBA" id="ARBA00001946"/>
    </source>
</evidence>
<dbReference type="Pfam" id="PF00702">
    <property type="entry name" value="Hydrolase"/>
    <property type="match status" value="1"/>
</dbReference>